<gene>
    <name evidence="2" type="ORF">OdinLCB4_006690</name>
</gene>
<dbReference type="EMBL" id="CP091871">
    <property type="protein sequence ID" value="WEU40153.1"/>
    <property type="molecule type" value="Genomic_DNA"/>
</dbReference>
<dbReference type="Gene3D" id="3.40.50.1010">
    <property type="entry name" value="5'-nuclease"/>
    <property type="match status" value="1"/>
</dbReference>
<reference evidence="2" key="1">
    <citation type="journal article" date="2017" name="Nature">
        <title>Asgard archaea illuminate the origin of eukaryotic cellular complexity.</title>
        <authorList>
            <person name="Zaremba-Niedzwiedzka K."/>
            <person name="Caceres E.F."/>
            <person name="Saw J.H."/>
            <person name="Backstrom D."/>
            <person name="Juzokaite L."/>
            <person name="Vancaester E."/>
            <person name="Seitz K.W."/>
            <person name="Anantharaman K."/>
            <person name="Starnawski P."/>
            <person name="Kjeldsen K.U."/>
            <person name="Scott M.B."/>
            <person name="Nunoura T."/>
            <person name="Banfield J.F."/>
            <person name="Schramm A."/>
            <person name="Baker B.J."/>
            <person name="Spang A."/>
            <person name="Ettema T.J.G."/>
        </authorList>
    </citation>
    <scope>NUCLEOTIDE SEQUENCE</scope>
    <source>
        <strain evidence="2">LCB_4</strain>
    </source>
</reference>
<dbReference type="Proteomes" id="UP000186851">
    <property type="component" value="Chromosome"/>
</dbReference>
<accession>A0AAF0D1U0</accession>
<dbReference type="KEGG" id="oyw:OdinLCB4_006690"/>
<evidence type="ECO:0000313" key="3">
    <source>
        <dbReference type="Proteomes" id="UP000186851"/>
    </source>
</evidence>
<dbReference type="SUPFAM" id="SSF88723">
    <property type="entry name" value="PIN domain-like"/>
    <property type="match status" value="1"/>
</dbReference>
<evidence type="ECO:0000259" key="1">
    <source>
        <dbReference type="Pfam" id="PF01850"/>
    </source>
</evidence>
<dbReference type="InterPro" id="IPR002716">
    <property type="entry name" value="PIN_dom"/>
</dbReference>
<name>A0AAF0D1U0_ODILC</name>
<proteinExistence type="predicted"/>
<dbReference type="Pfam" id="PF01850">
    <property type="entry name" value="PIN"/>
    <property type="match status" value="1"/>
</dbReference>
<sequence>MMNLGKKVNTLDILIAVIAIENGAEKILTTDKDFIEISKITDIKVVIYH</sequence>
<organism evidence="2 3">
    <name type="scientific">Odinarchaeota yellowstonii (strain LCB_4)</name>
    <dbReference type="NCBI Taxonomy" id="1841599"/>
    <lineage>
        <taxon>Archaea</taxon>
        <taxon>Promethearchaeati</taxon>
        <taxon>Candidatus Odinarchaeota</taxon>
        <taxon>Candidatus Odinarchaeia</taxon>
        <taxon>Candidatus Odinarchaeales</taxon>
        <taxon>Candidatus Odinarchaeaceae</taxon>
        <taxon>Candidatus Odinarchaeum</taxon>
    </lineage>
</organism>
<dbReference type="InterPro" id="IPR029060">
    <property type="entry name" value="PIN-like_dom_sf"/>
</dbReference>
<protein>
    <submittedName>
        <fullName evidence="2">PIN domain-containing protein</fullName>
    </submittedName>
</protein>
<feature type="domain" description="PIN" evidence="1">
    <location>
        <begin position="7"/>
        <end position="39"/>
    </location>
</feature>
<evidence type="ECO:0000313" key="2">
    <source>
        <dbReference type="EMBL" id="WEU40153.1"/>
    </source>
</evidence>
<dbReference type="AlphaFoldDB" id="A0AAF0D1U0"/>
<reference evidence="2" key="2">
    <citation type="journal article" date="2022" name="Nat. Microbiol.">
        <title>A closed Candidatus Odinarchaeum chromosome exposes Asgard archaeal viruses.</title>
        <authorList>
            <person name="Tamarit D."/>
            <person name="Caceres E.F."/>
            <person name="Krupovic M."/>
            <person name="Nijland R."/>
            <person name="Eme L."/>
            <person name="Robinson N.P."/>
            <person name="Ettema T.J.G."/>
        </authorList>
    </citation>
    <scope>NUCLEOTIDE SEQUENCE</scope>
    <source>
        <strain evidence="2">LCB_4</strain>
    </source>
</reference>